<dbReference type="Pfam" id="PF04199">
    <property type="entry name" value="Cyclase"/>
    <property type="match status" value="1"/>
</dbReference>
<dbReference type="GO" id="GO:0004061">
    <property type="term" value="F:arylformamidase activity"/>
    <property type="evidence" value="ECO:0007669"/>
    <property type="project" value="InterPro"/>
</dbReference>
<evidence type="ECO:0008006" key="4">
    <source>
        <dbReference type="Google" id="ProtNLM"/>
    </source>
</evidence>
<reference evidence="2" key="1">
    <citation type="journal article" date="2020" name="Stud. Mycol.">
        <title>101 Dothideomycetes genomes: a test case for predicting lifestyles and emergence of pathogens.</title>
        <authorList>
            <person name="Haridas S."/>
            <person name="Albert R."/>
            <person name="Binder M."/>
            <person name="Bloem J."/>
            <person name="Labutti K."/>
            <person name="Salamov A."/>
            <person name="Andreopoulos B."/>
            <person name="Baker S."/>
            <person name="Barry K."/>
            <person name="Bills G."/>
            <person name="Bluhm B."/>
            <person name="Cannon C."/>
            <person name="Castanera R."/>
            <person name="Culley D."/>
            <person name="Daum C."/>
            <person name="Ezra D."/>
            <person name="Gonzalez J."/>
            <person name="Henrissat B."/>
            <person name="Kuo A."/>
            <person name="Liang C."/>
            <person name="Lipzen A."/>
            <person name="Lutzoni F."/>
            <person name="Magnuson J."/>
            <person name="Mondo S."/>
            <person name="Nolan M."/>
            <person name="Ohm R."/>
            <person name="Pangilinan J."/>
            <person name="Park H.-J."/>
            <person name="Ramirez L."/>
            <person name="Alfaro M."/>
            <person name="Sun H."/>
            <person name="Tritt A."/>
            <person name="Yoshinaga Y."/>
            <person name="Zwiers L.-H."/>
            <person name="Turgeon B."/>
            <person name="Goodwin S."/>
            <person name="Spatafora J."/>
            <person name="Crous P."/>
            <person name="Grigoriev I."/>
        </authorList>
    </citation>
    <scope>NUCLEOTIDE SEQUENCE</scope>
    <source>
        <strain evidence="2">CBS 122367</strain>
    </source>
</reference>
<evidence type="ECO:0000313" key="2">
    <source>
        <dbReference type="EMBL" id="KAF2678736.1"/>
    </source>
</evidence>
<dbReference type="InterPro" id="IPR007325">
    <property type="entry name" value="KFase/CYL"/>
</dbReference>
<dbReference type="EMBL" id="MU005609">
    <property type="protein sequence ID" value="KAF2678736.1"/>
    <property type="molecule type" value="Genomic_DNA"/>
</dbReference>
<evidence type="ECO:0000313" key="3">
    <source>
        <dbReference type="Proteomes" id="UP000799291"/>
    </source>
</evidence>
<dbReference type="GO" id="GO:0019441">
    <property type="term" value="P:L-tryptophan catabolic process to kynurenine"/>
    <property type="evidence" value="ECO:0007669"/>
    <property type="project" value="InterPro"/>
</dbReference>
<dbReference type="InterPro" id="IPR037175">
    <property type="entry name" value="KFase_sf"/>
</dbReference>
<dbReference type="PANTHER" id="PTHR34861">
    <property type="match status" value="1"/>
</dbReference>
<gene>
    <name evidence="2" type="ORF">K458DRAFT_480699</name>
</gene>
<dbReference type="PANTHER" id="PTHR34861:SF10">
    <property type="entry name" value="CYCLASE"/>
    <property type="match status" value="1"/>
</dbReference>
<dbReference type="AlphaFoldDB" id="A0A6G1IKH1"/>
<dbReference type="SUPFAM" id="SSF102198">
    <property type="entry name" value="Putative cyclase"/>
    <property type="match status" value="1"/>
</dbReference>
<sequence>MRLDPNGDASSFPKRAHLPHIAGTPPDSAWFWGGHDELGRLNLLTPSRRRKATQENVLTGRTVSLNLPLNIPHPPLFGRKPFEHQITSLGPGAFDDSVGYNTQSSSQWDGFRHFADPKSGYFYNGATSQEILPDPDDTDAEAEGSKDGGELTVSRTLGTDAWAKHGIVGRGVLLDVYAWAEEQGRPFDPFTAYNISVLDLQACAKAYSINFQTGDILLIRTGWTQTYLSLSSTHRVTRAQLPLDQHAYAGLSASPEMKDFLYDNYFAAAASDNPSLETWPVRDVEGSLHASMLSLWGMPIGKFWDLDGLSEHCRGVGRWTFLITSCPSNVEGGVASLPNALAMF</sequence>
<protein>
    <recommendedName>
        <fullName evidence="4">Cyclase</fullName>
    </recommendedName>
</protein>
<dbReference type="Gene3D" id="3.50.30.50">
    <property type="entry name" value="Putative cyclase"/>
    <property type="match status" value="1"/>
</dbReference>
<keyword evidence="3" id="KW-1185">Reference proteome</keyword>
<organism evidence="2 3">
    <name type="scientific">Lentithecium fluviatile CBS 122367</name>
    <dbReference type="NCBI Taxonomy" id="1168545"/>
    <lineage>
        <taxon>Eukaryota</taxon>
        <taxon>Fungi</taxon>
        <taxon>Dikarya</taxon>
        <taxon>Ascomycota</taxon>
        <taxon>Pezizomycotina</taxon>
        <taxon>Dothideomycetes</taxon>
        <taxon>Pleosporomycetidae</taxon>
        <taxon>Pleosporales</taxon>
        <taxon>Massarineae</taxon>
        <taxon>Lentitheciaceae</taxon>
        <taxon>Lentithecium</taxon>
    </lineage>
</organism>
<comment type="similarity">
    <text evidence="1">Belongs to the Cyclase 1 superfamily.</text>
</comment>
<accession>A0A6G1IKH1</accession>
<dbReference type="Proteomes" id="UP000799291">
    <property type="component" value="Unassembled WGS sequence"/>
</dbReference>
<evidence type="ECO:0000256" key="1">
    <source>
        <dbReference type="ARBA" id="ARBA00007865"/>
    </source>
</evidence>
<dbReference type="OrthoDB" id="5396at2759"/>
<proteinExistence type="inferred from homology"/>
<name>A0A6G1IKH1_9PLEO</name>